<proteinExistence type="predicted"/>
<accession>A0A381V2F1</accession>
<reference evidence="1" key="1">
    <citation type="submission" date="2018-05" db="EMBL/GenBank/DDBJ databases">
        <authorList>
            <person name="Lanie J.A."/>
            <person name="Ng W.-L."/>
            <person name="Kazmierczak K.M."/>
            <person name="Andrzejewski T.M."/>
            <person name="Davidsen T.M."/>
            <person name="Wayne K.J."/>
            <person name="Tettelin H."/>
            <person name="Glass J.I."/>
            <person name="Rusch D."/>
            <person name="Podicherti R."/>
            <person name="Tsui H.-C.T."/>
            <person name="Winkler M.E."/>
        </authorList>
    </citation>
    <scope>NUCLEOTIDE SEQUENCE</scope>
</reference>
<evidence type="ECO:0000313" key="1">
    <source>
        <dbReference type="EMBL" id="SVA34540.1"/>
    </source>
</evidence>
<sequence>MLFFSKQQEQAAECANMILEKIFFRKEVPQS</sequence>
<protein>
    <submittedName>
        <fullName evidence="1">Uncharacterized protein</fullName>
    </submittedName>
</protein>
<name>A0A381V2F1_9ZZZZ</name>
<organism evidence="1">
    <name type="scientific">marine metagenome</name>
    <dbReference type="NCBI Taxonomy" id="408172"/>
    <lineage>
        <taxon>unclassified sequences</taxon>
        <taxon>metagenomes</taxon>
        <taxon>ecological metagenomes</taxon>
    </lineage>
</organism>
<gene>
    <name evidence="1" type="ORF">METZ01_LOCUS87394</name>
</gene>
<dbReference type="EMBL" id="UINC01007672">
    <property type="protein sequence ID" value="SVA34540.1"/>
    <property type="molecule type" value="Genomic_DNA"/>
</dbReference>
<dbReference type="AlphaFoldDB" id="A0A381V2F1"/>